<reference evidence="1 2" key="1">
    <citation type="submission" date="2018-11" db="EMBL/GenBank/DDBJ databases">
        <authorList>
            <consortium name="Pathogen Informatics"/>
        </authorList>
    </citation>
    <scope>NUCLEOTIDE SEQUENCE [LARGE SCALE GENOMIC DNA]</scope>
    <source>
        <strain evidence="1 2">Zambia</strain>
    </source>
</reference>
<accession>A0A183MT71</accession>
<sequence length="66" mass="7467">MEHEDALVTRVETETEVHPVLKDVVDGLPVTFKAVKETTEDDIKLWVMSTSDKTNVSKENVIIRSI</sequence>
<protein>
    <submittedName>
        <fullName evidence="1">Uncharacterized protein</fullName>
    </submittedName>
</protein>
<dbReference type="AlphaFoldDB" id="A0A183MT71"/>
<organism evidence="1 2">
    <name type="scientific">Schistosoma margrebowiei</name>
    <dbReference type="NCBI Taxonomy" id="48269"/>
    <lineage>
        <taxon>Eukaryota</taxon>
        <taxon>Metazoa</taxon>
        <taxon>Spiralia</taxon>
        <taxon>Lophotrochozoa</taxon>
        <taxon>Platyhelminthes</taxon>
        <taxon>Trematoda</taxon>
        <taxon>Digenea</taxon>
        <taxon>Strigeidida</taxon>
        <taxon>Schistosomatoidea</taxon>
        <taxon>Schistosomatidae</taxon>
        <taxon>Schistosoma</taxon>
    </lineage>
</organism>
<gene>
    <name evidence="1" type="ORF">SMRZ_LOCUS19246</name>
</gene>
<keyword evidence="2" id="KW-1185">Reference proteome</keyword>
<dbReference type="EMBL" id="UZAI01017901">
    <property type="protein sequence ID" value="VDP30910.1"/>
    <property type="molecule type" value="Genomic_DNA"/>
</dbReference>
<proteinExistence type="predicted"/>
<name>A0A183MT71_9TREM</name>
<evidence type="ECO:0000313" key="2">
    <source>
        <dbReference type="Proteomes" id="UP000277204"/>
    </source>
</evidence>
<evidence type="ECO:0000313" key="1">
    <source>
        <dbReference type="EMBL" id="VDP30910.1"/>
    </source>
</evidence>
<dbReference type="Proteomes" id="UP000277204">
    <property type="component" value="Unassembled WGS sequence"/>
</dbReference>